<comment type="caution">
    <text evidence="4">The sequence shown here is derived from an EMBL/GenBank/DDBJ whole genome shotgun (WGS) entry which is preliminary data.</text>
</comment>
<keyword evidence="2" id="KW-0732">Signal</keyword>
<evidence type="ECO:0000259" key="3">
    <source>
        <dbReference type="Pfam" id="PF00149"/>
    </source>
</evidence>
<sequence>MQRRDFLKKSLLTGAALSLSSGGFAEQLFTNQSKKLTILHTNDMHSRIEPFPNDGGRNANQGGMTKLASLIKKIRAEEENILLLDSGDFFQGTPYFNLYGGELELKLMSQMGYDASTLGNHEFDNGLEGIKNQLQHAKFSILSSNYDFQDTILKNTFEPYKIFKKGGVKVGVFALGIELKGLVGSKNFGNTKYLDPVAKAEEMVQELKSKNCDLIVCLSHLGYSYRSEKIDDVKLASKVSGIDLILGGHTHSFLEEPTIIKNPEGHTTMVNQVGTAALRLGKIDFEFSKDHQISYASHRSLTIY</sequence>
<dbReference type="Gene3D" id="3.60.21.10">
    <property type="match status" value="1"/>
</dbReference>
<organism evidence="4 5">
    <name type="scientific">Belliella aquatica</name>
    <dbReference type="NCBI Taxonomy" id="1323734"/>
    <lineage>
        <taxon>Bacteria</taxon>
        <taxon>Pseudomonadati</taxon>
        <taxon>Bacteroidota</taxon>
        <taxon>Cytophagia</taxon>
        <taxon>Cytophagales</taxon>
        <taxon>Cyclobacteriaceae</taxon>
        <taxon>Belliella</taxon>
    </lineage>
</organism>
<proteinExistence type="inferred from homology"/>
<dbReference type="InterPro" id="IPR004843">
    <property type="entry name" value="Calcineurin-like_PHP"/>
</dbReference>
<feature type="domain" description="Calcineurin-like phosphoesterase" evidence="3">
    <location>
        <begin position="36"/>
        <end position="252"/>
    </location>
</feature>
<keyword evidence="2" id="KW-0547">Nucleotide-binding</keyword>
<dbReference type="PRINTS" id="PR01607">
    <property type="entry name" value="APYRASEFAMLY"/>
</dbReference>
<name>A0ABQ1M3C4_9BACT</name>
<dbReference type="CDD" id="cd00845">
    <property type="entry name" value="MPP_UshA_N_like"/>
    <property type="match status" value="1"/>
</dbReference>
<dbReference type="InterPro" id="IPR006146">
    <property type="entry name" value="5'-Nucleotdase_CS"/>
</dbReference>
<comment type="similarity">
    <text evidence="1 2">Belongs to the 5'-nucleotidase family.</text>
</comment>
<evidence type="ECO:0000313" key="5">
    <source>
        <dbReference type="Proteomes" id="UP000635885"/>
    </source>
</evidence>
<dbReference type="Pfam" id="PF00149">
    <property type="entry name" value="Metallophos"/>
    <property type="match status" value="1"/>
</dbReference>
<dbReference type="InterPro" id="IPR019546">
    <property type="entry name" value="TAT_signal_bac_arc"/>
</dbReference>
<gene>
    <name evidence="4" type="ORF">GCM10010993_11170</name>
</gene>
<dbReference type="NCBIfam" id="TIGR01409">
    <property type="entry name" value="TAT_signal_seq"/>
    <property type="match status" value="1"/>
</dbReference>
<dbReference type="SUPFAM" id="SSF56300">
    <property type="entry name" value="Metallo-dependent phosphatases"/>
    <property type="match status" value="1"/>
</dbReference>
<dbReference type="PANTHER" id="PTHR11575">
    <property type="entry name" value="5'-NUCLEOTIDASE-RELATED"/>
    <property type="match status" value="1"/>
</dbReference>
<dbReference type="PANTHER" id="PTHR11575:SF24">
    <property type="entry name" value="5'-NUCLEOTIDASE"/>
    <property type="match status" value="1"/>
</dbReference>
<accession>A0ABQ1M3C4</accession>
<evidence type="ECO:0000313" key="4">
    <source>
        <dbReference type="EMBL" id="GGC34079.1"/>
    </source>
</evidence>
<keyword evidence="5" id="KW-1185">Reference proteome</keyword>
<dbReference type="PROSITE" id="PS00786">
    <property type="entry name" value="5_NUCLEOTIDASE_2"/>
    <property type="match status" value="1"/>
</dbReference>
<protein>
    <submittedName>
        <fullName evidence="4">Metallophosphatase</fullName>
    </submittedName>
</protein>
<dbReference type="RefSeq" id="WP_188440563.1">
    <property type="nucleotide sequence ID" value="NZ_BMFD01000003.1"/>
</dbReference>
<feature type="chain" id="PRO_5045005049" evidence="2">
    <location>
        <begin position="26"/>
        <end position="304"/>
    </location>
</feature>
<dbReference type="InterPro" id="IPR029052">
    <property type="entry name" value="Metallo-depent_PP-like"/>
</dbReference>
<dbReference type="EMBL" id="BMFD01000003">
    <property type="protein sequence ID" value="GGC34079.1"/>
    <property type="molecule type" value="Genomic_DNA"/>
</dbReference>
<keyword evidence="2" id="KW-0378">Hydrolase</keyword>
<reference evidence="5" key="1">
    <citation type="journal article" date="2019" name="Int. J. Syst. Evol. Microbiol.">
        <title>The Global Catalogue of Microorganisms (GCM) 10K type strain sequencing project: providing services to taxonomists for standard genome sequencing and annotation.</title>
        <authorList>
            <consortium name="The Broad Institute Genomics Platform"/>
            <consortium name="The Broad Institute Genome Sequencing Center for Infectious Disease"/>
            <person name="Wu L."/>
            <person name="Ma J."/>
        </authorList>
    </citation>
    <scope>NUCLEOTIDE SEQUENCE [LARGE SCALE GENOMIC DNA]</scope>
    <source>
        <strain evidence="5">CGMCC 1.12479</strain>
    </source>
</reference>
<evidence type="ECO:0000256" key="1">
    <source>
        <dbReference type="ARBA" id="ARBA00006654"/>
    </source>
</evidence>
<dbReference type="Proteomes" id="UP000635885">
    <property type="component" value="Unassembled WGS sequence"/>
</dbReference>
<dbReference type="InterPro" id="IPR006179">
    <property type="entry name" value="5_nucleotidase/apyrase"/>
</dbReference>
<feature type="signal peptide" evidence="2">
    <location>
        <begin position="1"/>
        <end position="25"/>
    </location>
</feature>
<evidence type="ECO:0000256" key="2">
    <source>
        <dbReference type="RuleBase" id="RU362119"/>
    </source>
</evidence>
<dbReference type="PROSITE" id="PS00785">
    <property type="entry name" value="5_NUCLEOTIDASE_1"/>
    <property type="match status" value="1"/>
</dbReference>